<sequence>MDEFTNSLSIDKKSKKTEKKKKVGKTKKRKCTVSQPRERKRFTGKEELDTKTWKMSDLTRWNPRNEQTSFKRERRSSTSSTIVTKSEMGDFGDQAPRVNAPQVKIGADGRLVIDESSLVVQSAQINHESVWETVEEGRMSSKITSMSFRSRIFRKPNIWTERETDLFYEVLQCTGQDFGLMHHYLPQRSRVELKAKYNREEKINWPRLLKAISHPVRLDADLEARIARYQFEMEEEIREKKAKCEYEKAEEKRVRAQMREQQALERLEERQKKLQAKELIRQARELEKDAIQAAKCRQIESEKKDRQEAREMAIEAKRIAQEARKIINESRRREKRERKKFENDNLEREAERIIRRLMKESQREERRLEKLAQKKKTAKESRTPVANDAVDPHASGPELGDTTSDSSTTASSSDEDALLTKVAKREKERMKEEKRNLEPRKSVIGKKPIYVDVTGMFGKRFFETLTKSG</sequence>
<evidence type="ECO:0000259" key="3">
    <source>
        <dbReference type="Pfam" id="PF15963"/>
    </source>
</evidence>
<dbReference type="SUPFAM" id="SSF46689">
    <property type="entry name" value="Homeodomain-like"/>
    <property type="match status" value="1"/>
</dbReference>
<keyword evidence="5" id="KW-1185">Reference proteome</keyword>
<dbReference type="Pfam" id="PF15963">
    <property type="entry name" value="Myb_DNA-bind_7"/>
    <property type="match status" value="1"/>
</dbReference>
<dbReference type="InterPro" id="IPR039467">
    <property type="entry name" value="TFIIIB_B''_Myb"/>
</dbReference>
<reference evidence="5" key="1">
    <citation type="submission" date="2010-08" db="EMBL/GenBank/DDBJ databases">
        <authorList>
            <consortium name="Caenorhabditis japonica Sequencing Consortium"/>
            <person name="Wilson R.K."/>
        </authorList>
    </citation>
    <scope>NUCLEOTIDE SEQUENCE [LARGE SCALE GENOMIC DNA]</scope>
    <source>
        <strain evidence="5">DF5081</strain>
    </source>
</reference>
<protein>
    <submittedName>
        <fullName evidence="4">Myb_DNA-bind_7 domain-containing protein</fullName>
    </submittedName>
</protein>
<feature type="region of interest" description="Disordered" evidence="2">
    <location>
        <begin position="362"/>
        <end position="419"/>
    </location>
</feature>
<organism evidence="4 5">
    <name type="scientific">Caenorhabditis japonica</name>
    <dbReference type="NCBI Taxonomy" id="281687"/>
    <lineage>
        <taxon>Eukaryota</taxon>
        <taxon>Metazoa</taxon>
        <taxon>Ecdysozoa</taxon>
        <taxon>Nematoda</taxon>
        <taxon>Chromadorea</taxon>
        <taxon>Rhabditida</taxon>
        <taxon>Rhabditina</taxon>
        <taxon>Rhabditomorpha</taxon>
        <taxon>Rhabditoidea</taxon>
        <taxon>Rhabditidae</taxon>
        <taxon>Peloderinae</taxon>
        <taxon>Caenorhabditis</taxon>
    </lineage>
</organism>
<proteinExistence type="predicted"/>
<dbReference type="GO" id="GO:0005634">
    <property type="term" value="C:nucleus"/>
    <property type="evidence" value="ECO:0007669"/>
    <property type="project" value="UniProtKB-SubCell"/>
</dbReference>
<feature type="domain" description="Transcription factor TFIIIB component B'' Myb" evidence="3">
    <location>
        <begin position="149"/>
        <end position="235"/>
    </location>
</feature>
<dbReference type="GO" id="GO:0000126">
    <property type="term" value="C:transcription factor TFIIIB complex"/>
    <property type="evidence" value="ECO:0007669"/>
    <property type="project" value="TreeGrafter"/>
</dbReference>
<dbReference type="GO" id="GO:0070898">
    <property type="term" value="P:RNA polymerase III preinitiation complex assembly"/>
    <property type="evidence" value="ECO:0007669"/>
    <property type="project" value="TreeGrafter"/>
</dbReference>
<evidence type="ECO:0000256" key="2">
    <source>
        <dbReference type="SAM" id="MobiDB-lite"/>
    </source>
</evidence>
<dbReference type="Proteomes" id="UP000005237">
    <property type="component" value="Unassembled WGS sequence"/>
</dbReference>
<dbReference type="PANTHER" id="PTHR22929:SF0">
    <property type="entry name" value="TRANSCRIPTION FACTOR TFIIIB COMPONENT B'' HOMOLOG"/>
    <property type="match status" value="1"/>
</dbReference>
<feature type="compositionally biased region" description="Basic and acidic residues" evidence="2">
    <location>
        <begin position="41"/>
        <end position="54"/>
    </location>
</feature>
<comment type="subcellular location">
    <subcellularLocation>
        <location evidence="1">Nucleus</location>
    </subcellularLocation>
</comment>
<accession>A0A8R1IDA5</accession>
<evidence type="ECO:0000313" key="4">
    <source>
        <dbReference type="EnsemblMetazoa" id="CJA32156b.1"/>
    </source>
</evidence>
<dbReference type="GO" id="GO:0001156">
    <property type="term" value="F:TFIIIC-class transcription factor complex binding"/>
    <property type="evidence" value="ECO:0007669"/>
    <property type="project" value="TreeGrafter"/>
</dbReference>
<feature type="compositionally biased region" description="Low complexity" evidence="2">
    <location>
        <begin position="401"/>
        <end position="412"/>
    </location>
</feature>
<dbReference type="EnsemblMetazoa" id="CJA32156b.1">
    <property type="protein sequence ID" value="CJA32156b.1"/>
    <property type="gene ID" value="WBGene00208003"/>
</dbReference>
<feature type="region of interest" description="Disordered" evidence="2">
    <location>
        <begin position="1"/>
        <end position="97"/>
    </location>
</feature>
<dbReference type="InterPro" id="IPR009057">
    <property type="entry name" value="Homeodomain-like_sf"/>
</dbReference>
<dbReference type="PANTHER" id="PTHR22929">
    <property type="entry name" value="RNA POLYMERASE III TRANSCRIPTION INITIATION FACTOR B"/>
    <property type="match status" value="1"/>
</dbReference>
<evidence type="ECO:0000313" key="5">
    <source>
        <dbReference type="Proteomes" id="UP000005237"/>
    </source>
</evidence>
<evidence type="ECO:0000256" key="1">
    <source>
        <dbReference type="ARBA" id="ARBA00004123"/>
    </source>
</evidence>
<reference evidence="4" key="2">
    <citation type="submission" date="2022-06" db="UniProtKB">
        <authorList>
            <consortium name="EnsemblMetazoa"/>
        </authorList>
    </citation>
    <scope>IDENTIFICATION</scope>
    <source>
        <strain evidence="4">DF5081</strain>
    </source>
</reference>
<name>A0A8R1IDA5_CAEJA</name>
<feature type="compositionally biased region" description="Basic residues" evidence="2">
    <location>
        <begin position="13"/>
        <end position="31"/>
    </location>
</feature>
<feature type="compositionally biased region" description="Basic and acidic residues" evidence="2">
    <location>
        <begin position="362"/>
        <end position="382"/>
    </location>
</feature>
<dbReference type="AlphaFoldDB" id="A0A8R1IDA5"/>